<comment type="subcellular location">
    <subcellularLocation>
        <location evidence="1">Mitochondrion</location>
    </subcellularLocation>
</comment>
<dbReference type="EMBL" id="LR024961">
    <property type="protein sequence ID" value="SVE94580.1"/>
    <property type="molecule type" value="mRNA"/>
</dbReference>
<dbReference type="InterPro" id="IPR027486">
    <property type="entry name" value="Ribosomal_uS10_dom"/>
</dbReference>
<organism evidence="9">
    <name type="scientific">Simocephalus serrulatus</name>
    <dbReference type="NCBI Taxonomy" id="117539"/>
    <lineage>
        <taxon>Eukaryota</taxon>
        <taxon>Metazoa</taxon>
        <taxon>Ecdysozoa</taxon>
        <taxon>Arthropoda</taxon>
        <taxon>Crustacea</taxon>
        <taxon>Branchiopoda</taxon>
        <taxon>Diplostraca</taxon>
        <taxon>Cladocera</taxon>
        <taxon>Anomopoda</taxon>
        <taxon>Daphniidae</taxon>
        <taxon>Simocephalus</taxon>
    </lineage>
</organism>
<keyword evidence="5" id="KW-0687">Ribonucleoprotein</keyword>
<reference evidence="9" key="1">
    <citation type="submission" date="2018-08" db="EMBL/GenBank/DDBJ databases">
        <authorList>
            <person name="Cornetti L."/>
        </authorList>
    </citation>
    <scope>NUCLEOTIDE SEQUENCE</scope>
    <source>
        <strain evidence="9">OM-SAIQ-clone2</strain>
    </source>
</reference>
<evidence type="ECO:0000256" key="3">
    <source>
        <dbReference type="ARBA" id="ARBA00022980"/>
    </source>
</evidence>
<dbReference type="SMART" id="SM01403">
    <property type="entry name" value="Ribosomal_S10"/>
    <property type="match status" value="1"/>
</dbReference>
<evidence type="ECO:0000256" key="5">
    <source>
        <dbReference type="ARBA" id="ARBA00023274"/>
    </source>
</evidence>
<name>A0A4Y7NMV5_9CRUS</name>
<keyword evidence="4" id="KW-0496">Mitochondrion</keyword>
<evidence type="ECO:0000256" key="1">
    <source>
        <dbReference type="ARBA" id="ARBA00004173"/>
    </source>
</evidence>
<dbReference type="InterPro" id="IPR040055">
    <property type="entry name" value="Ribosomal_uS10m"/>
</dbReference>
<accession>A0A4Y7NMV5</accession>
<dbReference type="InterPro" id="IPR036838">
    <property type="entry name" value="Ribosomal_uS10_dom_sf"/>
</dbReference>
<keyword evidence="3" id="KW-0689">Ribosomal protein</keyword>
<dbReference type="SUPFAM" id="SSF54999">
    <property type="entry name" value="Ribosomal protein S10"/>
    <property type="match status" value="1"/>
</dbReference>
<gene>
    <name evidence="9" type="primary">EOG090X0GP9</name>
</gene>
<dbReference type="Pfam" id="PF00338">
    <property type="entry name" value="Ribosomal_S10"/>
    <property type="match status" value="1"/>
</dbReference>
<proteinExistence type="evidence at transcript level"/>
<evidence type="ECO:0000256" key="4">
    <source>
        <dbReference type="ARBA" id="ARBA00023128"/>
    </source>
</evidence>
<evidence type="ECO:0000256" key="7">
    <source>
        <dbReference type="ARBA" id="ARBA00035544"/>
    </source>
</evidence>
<dbReference type="PANTHER" id="PTHR13334">
    <property type="entry name" value="MITOCHONDRIAL 28S RIBOSOMAL PROTEIN S10"/>
    <property type="match status" value="1"/>
</dbReference>
<dbReference type="Gene3D" id="3.30.70.600">
    <property type="entry name" value="Ribosomal protein S10 domain"/>
    <property type="match status" value="1"/>
</dbReference>
<feature type="domain" description="Small ribosomal subunit protein uS10" evidence="8">
    <location>
        <begin position="57"/>
        <end position="155"/>
    </location>
</feature>
<protein>
    <recommendedName>
        <fullName evidence="6">Small ribosomal subunit protein uS10m</fullName>
    </recommendedName>
    <alternativeName>
        <fullName evidence="7">28S ribosomal protein S10, mitochondrial</fullName>
    </alternativeName>
</protein>
<evidence type="ECO:0000256" key="2">
    <source>
        <dbReference type="ARBA" id="ARBA00007102"/>
    </source>
</evidence>
<dbReference type="PANTHER" id="PTHR13334:SF4">
    <property type="entry name" value="SMALL RIBOSOMAL SUBUNIT PROTEIN US10M"/>
    <property type="match status" value="1"/>
</dbReference>
<evidence type="ECO:0000256" key="6">
    <source>
        <dbReference type="ARBA" id="ARBA00035261"/>
    </source>
</evidence>
<dbReference type="GO" id="GO:0005763">
    <property type="term" value="C:mitochondrial small ribosomal subunit"/>
    <property type="evidence" value="ECO:0007669"/>
    <property type="project" value="InterPro"/>
</dbReference>
<evidence type="ECO:0000313" key="9">
    <source>
        <dbReference type="EMBL" id="SVE94580.1"/>
    </source>
</evidence>
<evidence type="ECO:0000259" key="8">
    <source>
        <dbReference type="SMART" id="SM01403"/>
    </source>
</evidence>
<dbReference type="AlphaFoldDB" id="A0A4Y7NMV5"/>
<comment type="similarity">
    <text evidence="2">Belongs to the universal ribosomal protein uS10 family.</text>
</comment>
<sequence length="171" mass="19569">MTSKLVPTCYNMCFQAIKTSKGLPITSTMNSTHGFRNMNSLSLVPSNAEDVLYRNIEIEMRSGEPAVLLSFEWFACHAAQNLGIKLGKCWAPPKPHHNRLTLLKSIHIYKKHRVQYEVRTYFRYVTVEKLTGSTAQTFLEYIQRNVPEGVAIKVSKRALERLPTSLIQVRK</sequence>